<reference evidence="2 3" key="1">
    <citation type="submission" date="2018-03" db="EMBL/GenBank/DDBJ databases">
        <title>Genomic Encyclopedia of Archaeal and Bacterial Type Strains, Phase II (KMG-II): from individual species to whole genera.</title>
        <authorList>
            <person name="Goeker M."/>
        </authorList>
    </citation>
    <scope>NUCLEOTIDE SEQUENCE [LARGE SCALE GENOMIC DNA]</scope>
    <source>
        <strain evidence="2 3">DSM 45211</strain>
    </source>
</reference>
<protein>
    <submittedName>
        <fullName evidence="2">Uncharacterized protein</fullName>
    </submittedName>
</protein>
<dbReference type="EMBL" id="PYGE01000015">
    <property type="protein sequence ID" value="PSL01102.1"/>
    <property type="molecule type" value="Genomic_DNA"/>
</dbReference>
<keyword evidence="1" id="KW-0472">Membrane</keyword>
<proteinExistence type="predicted"/>
<keyword evidence="1" id="KW-1133">Transmembrane helix</keyword>
<accession>A0A2P8DV63</accession>
<feature type="transmembrane region" description="Helical" evidence="1">
    <location>
        <begin position="24"/>
        <end position="45"/>
    </location>
</feature>
<sequence length="131" mass="14088">MRRAVRSGDASAEAHWNAGALQRALLWVATVTSVGVTLALAAVSLRVGELCTRLLITFETTEDYNHAHMERTSSTGMCVLRSDNGQELAVNYGPGYALLPLILAAITTLVLAIILCAPSISRIRRSVRGRP</sequence>
<keyword evidence="1" id="KW-0812">Transmembrane</keyword>
<dbReference type="RefSeq" id="WP_129710909.1">
    <property type="nucleotide sequence ID" value="NZ_ML142900.1"/>
</dbReference>
<evidence type="ECO:0000313" key="2">
    <source>
        <dbReference type="EMBL" id="PSL01102.1"/>
    </source>
</evidence>
<evidence type="ECO:0000313" key="3">
    <source>
        <dbReference type="Proteomes" id="UP000243528"/>
    </source>
</evidence>
<keyword evidence="3" id="KW-1185">Reference proteome</keyword>
<gene>
    <name evidence="2" type="ORF">CLV30_11537</name>
</gene>
<dbReference type="AlphaFoldDB" id="A0A2P8DV63"/>
<evidence type="ECO:0000256" key="1">
    <source>
        <dbReference type="SAM" id="Phobius"/>
    </source>
</evidence>
<dbReference type="Proteomes" id="UP000243528">
    <property type="component" value="Unassembled WGS sequence"/>
</dbReference>
<comment type="caution">
    <text evidence="2">The sequence shown here is derived from an EMBL/GenBank/DDBJ whole genome shotgun (WGS) entry which is preliminary data.</text>
</comment>
<organism evidence="2 3">
    <name type="scientific">Haloactinopolyspora alba</name>
    <dbReference type="NCBI Taxonomy" id="648780"/>
    <lineage>
        <taxon>Bacteria</taxon>
        <taxon>Bacillati</taxon>
        <taxon>Actinomycetota</taxon>
        <taxon>Actinomycetes</taxon>
        <taxon>Jiangellales</taxon>
        <taxon>Jiangellaceae</taxon>
        <taxon>Haloactinopolyspora</taxon>
    </lineage>
</organism>
<feature type="transmembrane region" description="Helical" evidence="1">
    <location>
        <begin position="97"/>
        <end position="120"/>
    </location>
</feature>
<name>A0A2P8DV63_9ACTN</name>